<dbReference type="PANTHER" id="PTHR45842">
    <property type="entry name" value="SYNAPTIC ADHESION-LIKE MOLECULE SALM"/>
    <property type="match status" value="1"/>
</dbReference>
<dbReference type="EMBL" id="KB096743">
    <property type="protein sequence ID" value="ESO01606.1"/>
    <property type="molecule type" value="Genomic_DNA"/>
</dbReference>
<gene>
    <name evidence="8" type="primary">20205043</name>
    <name evidence="7" type="ORF">HELRODRAFT_174564</name>
</gene>
<dbReference type="HOGENOM" id="CLU_366936_0_0_1"/>
<feature type="compositionally biased region" description="Basic residues" evidence="4">
    <location>
        <begin position="313"/>
        <end position="324"/>
    </location>
</feature>
<dbReference type="SMART" id="SM00369">
    <property type="entry name" value="LRR_TYP"/>
    <property type="match status" value="4"/>
</dbReference>
<dbReference type="SUPFAM" id="SSF48726">
    <property type="entry name" value="Immunoglobulin"/>
    <property type="match status" value="1"/>
</dbReference>
<evidence type="ECO:0000313" key="8">
    <source>
        <dbReference type="EnsemblMetazoa" id="HelroP174564"/>
    </source>
</evidence>
<dbReference type="InParanoid" id="T1F894"/>
<dbReference type="OrthoDB" id="1394818at2759"/>
<feature type="compositionally biased region" description="Polar residues" evidence="4">
    <location>
        <begin position="576"/>
        <end position="596"/>
    </location>
</feature>
<dbReference type="AlphaFoldDB" id="T1F894"/>
<feature type="transmembrane region" description="Helical" evidence="5">
    <location>
        <begin position="523"/>
        <end position="546"/>
    </location>
</feature>
<feature type="compositionally biased region" description="Basic and acidic residues" evidence="4">
    <location>
        <begin position="557"/>
        <end position="573"/>
    </location>
</feature>
<dbReference type="CTD" id="20205043"/>
<feature type="compositionally biased region" description="Polar residues" evidence="4">
    <location>
        <begin position="745"/>
        <end position="760"/>
    </location>
</feature>
<keyword evidence="5" id="KW-0472">Membrane</keyword>
<feature type="region of interest" description="Disordered" evidence="4">
    <location>
        <begin position="553"/>
        <end position="599"/>
    </location>
</feature>
<evidence type="ECO:0000313" key="7">
    <source>
        <dbReference type="EMBL" id="ESO01606.1"/>
    </source>
</evidence>
<name>T1F894_HELRO</name>
<organism evidence="8 9">
    <name type="scientific">Helobdella robusta</name>
    <name type="common">Californian leech</name>
    <dbReference type="NCBI Taxonomy" id="6412"/>
    <lineage>
        <taxon>Eukaryota</taxon>
        <taxon>Metazoa</taxon>
        <taxon>Spiralia</taxon>
        <taxon>Lophotrochozoa</taxon>
        <taxon>Annelida</taxon>
        <taxon>Clitellata</taxon>
        <taxon>Hirudinea</taxon>
        <taxon>Rhynchobdellida</taxon>
        <taxon>Glossiphoniidae</taxon>
        <taxon>Helobdella</taxon>
    </lineage>
</organism>
<feature type="region of interest" description="Disordered" evidence="4">
    <location>
        <begin position="438"/>
        <end position="510"/>
    </location>
</feature>
<evidence type="ECO:0000256" key="4">
    <source>
        <dbReference type="SAM" id="MobiDB-lite"/>
    </source>
</evidence>
<dbReference type="InterPro" id="IPR032675">
    <property type="entry name" value="LRR_dom_sf"/>
</dbReference>
<feature type="domain" description="LRRCT" evidence="6">
    <location>
        <begin position="172"/>
        <end position="225"/>
    </location>
</feature>
<protein>
    <recommendedName>
        <fullName evidence="6">LRRCT domain-containing protein</fullName>
    </recommendedName>
</protein>
<dbReference type="InterPro" id="IPR036179">
    <property type="entry name" value="Ig-like_dom_sf"/>
</dbReference>
<accession>T1F894</accession>
<dbReference type="STRING" id="6412.T1F894"/>
<dbReference type="EnsemblMetazoa" id="HelroT174564">
    <property type="protein sequence ID" value="HelroP174564"/>
    <property type="gene ID" value="HelroG174564"/>
</dbReference>
<feature type="region of interest" description="Disordered" evidence="4">
    <location>
        <begin position="738"/>
        <end position="760"/>
    </location>
</feature>
<dbReference type="SMART" id="SM00082">
    <property type="entry name" value="LRRCT"/>
    <property type="match status" value="1"/>
</dbReference>
<dbReference type="OMA" id="ENRENHY"/>
<keyword evidence="2" id="KW-0732">Signal</keyword>
<feature type="compositionally biased region" description="Low complexity" evidence="4">
    <location>
        <begin position="461"/>
        <end position="498"/>
    </location>
</feature>
<evidence type="ECO:0000256" key="1">
    <source>
        <dbReference type="ARBA" id="ARBA00022614"/>
    </source>
</evidence>
<dbReference type="EMBL" id="AMQM01004961">
    <property type="status" value="NOT_ANNOTATED_CDS"/>
    <property type="molecule type" value="Genomic_DNA"/>
</dbReference>
<dbReference type="Gene3D" id="3.80.10.10">
    <property type="entry name" value="Ribonuclease Inhibitor"/>
    <property type="match status" value="2"/>
</dbReference>
<dbReference type="InterPro" id="IPR000483">
    <property type="entry name" value="Cys-rich_flank_reg_C"/>
</dbReference>
<dbReference type="SUPFAM" id="SSF52058">
    <property type="entry name" value="L domain-like"/>
    <property type="match status" value="1"/>
</dbReference>
<dbReference type="eggNOG" id="KOG0619">
    <property type="taxonomic scope" value="Eukaryota"/>
</dbReference>
<evidence type="ECO:0000256" key="2">
    <source>
        <dbReference type="ARBA" id="ARBA00022729"/>
    </source>
</evidence>
<keyword evidence="3" id="KW-0677">Repeat</keyword>
<dbReference type="InterPro" id="IPR013783">
    <property type="entry name" value="Ig-like_fold"/>
</dbReference>
<dbReference type="InterPro" id="IPR003591">
    <property type="entry name" value="Leu-rich_rpt_typical-subtyp"/>
</dbReference>
<proteinExistence type="predicted"/>
<dbReference type="PANTHER" id="PTHR45842:SF22">
    <property type="entry name" value="INSULIN-LIKE GROWTH FACTOR-BINDING PROTEIN COMPLEX ACID LABILE SUBUNIT ISOFORM X1"/>
    <property type="match status" value="1"/>
</dbReference>
<evidence type="ECO:0000259" key="6">
    <source>
        <dbReference type="SMART" id="SM00082"/>
    </source>
</evidence>
<feature type="region of interest" description="Disordered" evidence="4">
    <location>
        <begin position="297"/>
        <end position="360"/>
    </location>
</feature>
<feature type="compositionally biased region" description="Polar residues" evidence="4">
    <location>
        <begin position="300"/>
        <end position="310"/>
    </location>
</feature>
<keyword evidence="1" id="KW-0433">Leucine-rich repeat</keyword>
<dbReference type="GO" id="GO:0016020">
    <property type="term" value="C:membrane"/>
    <property type="evidence" value="ECO:0007669"/>
    <property type="project" value="UniProtKB-SubCell"/>
</dbReference>
<sequence>MAHCSRKNFLAIPTGFSDKIRQVILNENNFANKMLVSANFSQLLNVKSLYLGQCSIEQIHVDTFKSLKALEFLDLSANRITYLSPGTFEGLNLKHLFLNGNQFVTLGSNTFAGLRTEGLYLHGCSLKNLEPEVLEPLESLKNLWLHENLLSKLNEKLLKRFSGLSHLRLASNPLACDCESLWLKRFYDERKEDIFFEAPSPSCWSPKKFKNLTFDKFSVEDLQCSAPILSDVDLVLNTTSATLKCTAFGNPGPNIFWIEPSGKSTVFRAKEIKDSNLFITEATLEVNLTRTVLVKRGPNKMTSVNSPPDNKQQKKRRKKKKKKKEYNQSVYDNLYFDGNENNNDDYDENDGNSGDENGHVQNFYSMMQASNLEDSDDDGHLFMGQYFCIAQNNMGNVTLTVNLTLPLSALIGATQAPQAIEQNVKNAPTIIEENIFNNNVNNNNNKGVKKHRPNYNIFHSNNDNNLDENNNNVKQNDKNSLSSNNNNKNNKNLDSTDNINDDDDSRAFSSQTQNERLYSVLEMSLAVAGTFLSTILLCVVALLFFVNRQRFTTRKKHQDDDDRKKPSANDRPTHPYFNSNKNNNTSVQQQLETSGVESDGSHLYAETIAPLYPTVDSYPTSGESRRTFCTLDVKNSSGLGPAYPPTVICDPKQYQLQHTMMLKPQPHEHSLQQPQQHLMDDAFSLSLSMRRKPQQQQQLQPQHFLHSHYQQIPPFQQQQQQPQQVLQQNLYNTDQQLIPPDNVYLTGTNTNSRYTNYMDR</sequence>
<dbReference type="Proteomes" id="UP000015101">
    <property type="component" value="Unassembled WGS sequence"/>
</dbReference>
<evidence type="ECO:0000256" key="5">
    <source>
        <dbReference type="SAM" id="Phobius"/>
    </source>
</evidence>
<evidence type="ECO:0000313" key="9">
    <source>
        <dbReference type="Proteomes" id="UP000015101"/>
    </source>
</evidence>
<evidence type="ECO:0000256" key="3">
    <source>
        <dbReference type="ARBA" id="ARBA00022737"/>
    </source>
</evidence>
<keyword evidence="5" id="KW-0812">Transmembrane</keyword>
<dbReference type="InterPro" id="IPR001611">
    <property type="entry name" value="Leu-rich_rpt"/>
</dbReference>
<reference evidence="7 9" key="2">
    <citation type="journal article" date="2013" name="Nature">
        <title>Insights into bilaterian evolution from three spiralian genomes.</title>
        <authorList>
            <person name="Simakov O."/>
            <person name="Marletaz F."/>
            <person name="Cho S.J."/>
            <person name="Edsinger-Gonzales E."/>
            <person name="Havlak P."/>
            <person name="Hellsten U."/>
            <person name="Kuo D.H."/>
            <person name="Larsson T."/>
            <person name="Lv J."/>
            <person name="Arendt D."/>
            <person name="Savage R."/>
            <person name="Osoegawa K."/>
            <person name="de Jong P."/>
            <person name="Grimwood J."/>
            <person name="Chapman J.A."/>
            <person name="Shapiro H."/>
            <person name="Aerts A."/>
            <person name="Otillar R.P."/>
            <person name="Terry A.Y."/>
            <person name="Boore J.L."/>
            <person name="Grigoriev I.V."/>
            <person name="Lindberg D.R."/>
            <person name="Seaver E.C."/>
            <person name="Weisblat D.A."/>
            <person name="Putnam N.H."/>
            <person name="Rokhsar D.S."/>
        </authorList>
    </citation>
    <scope>NUCLEOTIDE SEQUENCE</scope>
</reference>
<dbReference type="RefSeq" id="XP_009020260.1">
    <property type="nucleotide sequence ID" value="XM_009022012.1"/>
</dbReference>
<dbReference type="Gene3D" id="2.60.40.10">
    <property type="entry name" value="Immunoglobulins"/>
    <property type="match status" value="1"/>
</dbReference>
<keyword evidence="5" id="KW-1133">Transmembrane helix</keyword>
<reference evidence="9" key="1">
    <citation type="submission" date="2012-12" db="EMBL/GenBank/DDBJ databases">
        <authorList>
            <person name="Hellsten U."/>
            <person name="Grimwood J."/>
            <person name="Chapman J.A."/>
            <person name="Shapiro H."/>
            <person name="Aerts A."/>
            <person name="Otillar R.P."/>
            <person name="Terry A.Y."/>
            <person name="Boore J.L."/>
            <person name="Simakov O."/>
            <person name="Marletaz F."/>
            <person name="Cho S.-J."/>
            <person name="Edsinger-Gonzales E."/>
            <person name="Havlak P."/>
            <person name="Kuo D.-H."/>
            <person name="Larsson T."/>
            <person name="Lv J."/>
            <person name="Arendt D."/>
            <person name="Savage R."/>
            <person name="Osoegawa K."/>
            <person name="de Jong P."/>
            <person name="Lindberg D.R."/>
            <person name="Seaver E.C."/>
            <person name="Weisblat D.A."/>
            <person name="Putnam N.H."/>
            <person name="Grigoriev I.V."/>
            <person name="Rokhsar D.S."/>
        </authorList>
    </citation>
    <scope>NUCLEOTIDE SEQUENCE</scope>
</reference>
<dbReference type="PROSITE" id="PS51450">
    <property type="entry name" value="LRR"/>
    <property type="match status" value="1"/>
</dbReference>
<reference evidence="8" key="3">
    <citation type="submission" date="2015-06" db="UniProtKB">
        <authorList>
            <consortium name="EnsemblMetazoa"/>
        </authorList>
    </citation>
    <scope>IDENTIFICATION</scope>
</reference>
<dbReference type="KEGG" id="hro:HELRODRAFT_174564"/>
<dbReference type="GeneID" id="20205043"/>
<dbReference type="InterPro" id="IPR050467">
    <property type="entry name" value="LRFN"/>
</dbReference>
<keyword evidence="9" id="KW-1185">Reference proteome</keyword>
<dbReference type="Pfam" id="PF13855">
    <property type="entry name" value="LRR_8"/>
    <property type="match status" value="1"/>
</dbReference>